<dbReference type="Proteomes" id="UP001633002">
    <property type="component" value="Unassembled WGS sequence"/>
</dbReference>
<comment type="caution">
    <text evidence="1">The sequence shown here is derived from an EMBL/GenBank/DDBJ whole genome shotgun (WGS) entry which is preliminary data.</text>
</comment>
<keyword evidence="2" id="KW-1185">Reference proteome</keyword>
<name>A0ABD3GEN7_9MARC</name>
<evidence type="ECO:0000313" key="1">
    <source>
        <dbReference type="EMBL" id="KAL3676224.1"/>
    </source>
</evidence>
<proteinExistence type="predicted"/>
<dbReference type="Gene3D" id="2.80.10.50">
    <property type="match status" value="1"/>
</dbReference>
<organism evidence="1 2">
    <name type="scientific">Riccia sorocarpa</name>
    <dbReference type="NCBI Taxonomy" id="122646"/>
    <lineage>
        <taxon>Eukaryota</taxon>
        <taxon>Viridiplantae</taxon>
        <taxon>Streptophyta</taxon>
        <taxon>Embryophyta</taxon>
        <taxon>Marchantiophyta</taxon>
        <taxon>Marchantiopsida</taxon>
        <taxon>Marchantiidae</taxon>
        <taxon>Marchantiales</taxon>
        <taxon>Ricciaceae</taxon>
        <taxon>Riccia</taxon>
    </lineage>
</organism>
<protein>
    <submittedName>
        <fullName evidence="1">Uncharacterized protein</fullName>
    </submittedName>
</protein>
<gene>
    <name evidence="1" type="ORF">R1sor_026172</name>
</gene>
<sequence>MERSNPPAIRGTGQQQLKLLSGLDPMLMVLVGGGIPPARTAFKIQDPSTGRFVWNRDDDLHLRGGNGDGDELLWVLEHATVSTAGSAAAGGYLLRNVLTGKVVVDDGTGGFAVTEVDNSTAVPENHIWMMRPLDYEGRRAGAAEGRLFSIRNQRSGAYIVSGFGARGRRAQLRTRITHEETRNQAWRFTLMSDPSTTSKLSETESELEYHAHTNLPLIAPETPPRIVRRKRSRSGDLIHKSRDLPSLSQLQEGGEVKLHDGHFKWKHVSPVLVAYDPPVEGSKVPALGRRSISTSFSTGEDSYFLHGGDDCSSSSSWMSQPQWKRWISAVSDVDVSWVTPQIGTCTWTALKKQKTSSCEFRVDADDLLMDSPWDHQPKLEETP</sequence>
<reference evidence="1 2" key="1">
    <citation type="submission" date="2024-09" db="EMBL/GenBank/DDBJ databases">
        <title>Chromosome-scale assembly of Riccia sorocarpa.</title>
        <authorList>
            <person name="Paukszto L."/>
        </authorList>
    </citation>
    <scope>NUCLEOTIDE SEQUENCE [LARGE SCALE GENOMIC DNA]</scope>
    <source>
        <strain evidence="1">LP-2024</strain>
        <tissue evidence="1">Aerial parts of the thallus</tissue>
    </source>
</reference>
<dbReference type="AlphaFoldDB" id="A0ABD3GEN7"/>
<evidence type="ECO:0000313" key="2">
    <source>
        <dbReference type="Proteomes" id="UP001633002"/>
    </source>
</evidence>
<accession>A0ABD3GEN7</accession>
<dbReference type="EMBL" id="JBJQOH010000008">
    <property type="protein sequence ID" value="KAL3676224.1"/>
    <property type="molecule type" value="Genomic_DNA"/>
</dbReference>